<dbReference type="EMBL" id="JAULSU010000007">
    <property type="protein sequence ID" value="KAK0611378.1"/>
    <property type="molecule type" value="Genomic_DNA"/>
</dbReference>
<dbReference type="AlphaFoldDB" id="A0AA39TXW6"/>
<feature type="region of interest" description="Disordered" evidence="1">
    <location>
        <begin position="26"/>
        <end position="52"/>
    </location>
</feature>
<evidence type="ECO:0000313" key="3">
    <source>
        <dbReference type="EMBL" id="KAK0611378.1"/>
    </source>
</evidence>
<feature type="transmembrane region" description="Helical" evidence="2">
    <location>
        <begin position="545"/>
        <end position="562"/>
    </location>
</feature>
<keyword evidence="2" id="KW-1133">Transmembrane helix</keyword>
<accession>A0AA39TXW6</accession>
<evidence type="ECO:0000313" key="4">
    <source>
        <dbReference type="Proteomes" id="UP001175000"/>
    </source>
</evidence>
<name>A0AA39TXW6_9PEZI</name>
<feature type="transmembrane region" description="Helical" evidence="2">
    <location>
        <begin position="227"/>
        <end position="248"/>
    </location>
</feature>
<organism evidence="3 4">
    <name type="scientific">Immersiella caudata</name>
    <dbReference type="NCBI Taxonomy" id="314043"/>
    <lineage>
        <taxon>Eukaryota</taxon>
        <taxon>Fungi</taxon>
        <taxon>Dikarya</taxon>
        <taxon>Ascomycota</taxon>
        <taxon>Pezizomycotina</taxon>
        <taxon>Sordariomycetes</taxon>
        <taxon>Sordariomycetidae</taxon>
        <taxon>Sordariales</taxon>
        <taxon>Lasiosphaeriaceae</taxon>
        <taxon>Immersiella</taxon>
    </lineage>
</organism>
<dbReference type="PANTHER" id="PTHR42101:SF1">
    <property type="entry name" value="LOW TEMPERATURE REQUIREMENT A"/>
    <property type="match status" value="1"/>
</dbReference>
<keyword evidence="4" id="KW-1185">Reference proteome</keyword>
<evidence type="ECO:0000256" key="2">
    <source>
        <dbReference type="SAM" id="Phobius"/>
    </source>
</evidence>
<feature type="transmembrane region" description="Helical" evidence="2">
    <location>
        <begin position="574"/>
        <end position="591"/>
    </location>
</feature>
<feature type="transmembrane region" description="Helical" evidence="2">
    <location>
        <begin position="298"/>
        <end position="318"/>
    </location>
</feature>
<evidence type="ECO:0008006" key="5">
    <source>
        <dbReference type="Google" id="ProtNLM"/>
    </source>
</evidence>
<keyword evidence="2" id="KW-0812">Transmembrane</keyword>
<evidence type="ECO:0000256" key="1">
    <source>
        <dbReference type="SAM" id="MobiDB-lite"/>
    </source>
</evidence>
<comment type="caution">
    <text evidence="3">The sequence shown here is derived from an EMBL/GenBank/DDBJ whole genome shotgun (WGS) entry which is preliminary data.</text>
</comment>
<feature type="transmembrane region" description="Helical" evidence="2">
    <location>
        <begin position="260"/>
        <end position="286"/>
    </location>
</feature>
<sequence>MAHKEPSLDVDDLENPKLQLLSSPLIRIPKSNGPTPASTFPREQQTGPDLEQFGYRDDLPQQDIPEFRRHADATAIEVFYDLFFAANLTVFSDVIDINNTEKLATFVVYFSLLWFNWALLGLYDVRFITDSIFERCARAVHFGVMVSFAVIAPNFSLSAQQSATFQTMSVILMTSRLTMAVQYATILWYCRNYRRAKVPLACMIALNFVAGIIYLGIGFSFSGGNRALYSIWFVVTAVEVVISAVLALKWDVLSFQGTHLASRVSLLTFILMGEGLCALGLGVVRIVQNSNSWTPPTIGNVTAGVANIYLVFMIYFDWRRSIRLGKYKQLLWSFLHFPFHLAMRIFIEGSSQFVVWWKVLETMEVVNEQFMKAMDDLATLEGDAATANLTDIFVDQIDRTVTDVFNVYVPKYTSTHEVMATYLEEMRTVPNEWWIASENLTEAGFEADSTFQFIAGNFQKLGIALENSLLAGFKIDGFSGFTNTTVNSNEEADQIQWSIMETNAGKFNLVYKYAFIAAGVTLILMNVLFIITSRRWKIFDYFQKTLNFGVGIALCLITLNLSKSSDYAGTPWPLPTLVLVLFAVLVVHHLPSPPPILFGRKAKAGGDQGWEAVNMVTTEKKVSGEGSDGPGVATPGFQETDTLYRGAGAHS</sequence>
<reference evidence="3" key="1">
    <citation type="submission" date="2023-06" db="EMBL/GenBank/DDBJ databases">
        <title>Genome-scale phylogeny and comparative genomics of the fungal order Sordariales.</title>
        <authorList>
            <consortium name="Lawrence Berkeley National Laboratory"/>
            <person name="Hensen N."/>
            <person name="Bonometti L."/>
            <person name="Westerberg I."/>
            <person name="Brannstrom I.O."/>
            <person name="Guillou S."/>
            <person name="Cros-Aarteil S."/>
            <person name="Calhoun S."/>
            <person name="Haridas S."/>
            <person name="Kuo A."/>
            <person name="Mondo S."/>
            <person name="Pangilinan J."/>
            <person name="Riley R."/>
            <person name="Labutti K."/>
            <person name="Andreopoulos B."/>
            <person name="Lipzen A."/>
            <person name="Chen C."/>
            <person name="Yanf M."/>
            <person name="Daum C."/>
            <person name="Ng V."/>
            <person name="Clum A."/>
            <person name="Steindorff A."/>
            <person name="Ohm R."/>
            <person name="Martin F."/>
            <person name="Silar P."/>
            <person name="Natvig D."/>
            <person name="Lalanne C."/>
            <person name="Gautier V."/>
            <person name="Ament-Velasquez S.L."/>
            <person name="Kruys A."/>
            <person name="Hutchinson M.I."/>
            <person name="Powell A.J."/>
            <person name="Barry K."/>
            <person name="Miller A.N."/>
            <person name="Grigoriev I.V."/>
            <person name="Debuchy R."/>
            <person name="Gladieux P."/>
            <person name="Thoren M.H."/>
            <person name="Johannesson H."/>
        </authorList>
    </citation>
    <scope>NUCLEOTIDE SEQUENCE</scope>
    <source>
        <strain evidence="3">CBS 606.72</strain>
    </source>
</reference>
<dbReference type="PANTHER" id="PTHR42101">
    <property type="entry name" value="CHROMOSOME 16, WHOLE GENOME SHOTGUN SEQUENCE"/>
    <property type="match status" value="1"/>
</dbReference>
<feature type="compositionally biased region" description="Polar residues" evidence="1">
    <location>
        <begin position="32"/>
        <end position="47"/>
    </location>
</feature>
<gene>
    <name evidence="3" type="ORF">B0T14DRAFT_571276</name>
</gene>
<feature type="transmembrane region" description="Helical" evidence="2">
    <location>
        <begin position="135"/>
        <end position="155"/>
    </location>
</feature>
<feature type="transmembrane region" description="Helical" evidence="2">
    <location>
        <begin position="103"/>
        <end position="123"/>
    </location>
</feature>
<dbReference type="Proteomes" id="UP001175000">
    <property type="component" value="Unassembled WGS sequence"/>
</dbReference>
<keyword evidence="2" id="KW-0472">Membrane</keyword>
<proteinExistence type="predicted"/>
<feature type="transmembrane region" description="Helical" evidence="2">
    <location>
        <begin position="200"/>
        <end position="221"/>
    </location>
</feature>
<protein>
    <recommendedName>
        <fullName evidence="5">Low temperature requirement A</fullName>
    </recommendedName>
</protein>
<feature type="transmembrane region" description="Helical" evidence="2">
    <location>
        <begin position="510"/>
        <end position="533"/>
    </location>
</feature>